<dbReference type="EMBL" id="OZ023703">
    <property type="protein sequence ID" value="CAK9872321.1"/>
    <property type="molecule type" value="Genomic_DNA"/>
</dbReference>
<accession>A0ABP1BAN4</accession>
<protein>
    <submittedName>
        <fullName evidence="1">Uncharacterized protein</fullName>
    </submittedName>
</protein>
<sequence length="82" mass="8975">MIEGLKKDMGECWKRGAKVNWLRSSVVNVGFADIMNGCLDGVSLDALHAIWIWRAQLERVGGAAVMGAQETQRVLRRSSSGS</sequence>
<proteinExistence type="predicted"/>
<gene>
    <name evidence="1" type="ORF">CSSPJE1EN2_LOCUS14918</name>
</gene>
<organism evidence="1 2">
    <name type="scientific">Sphagnum jensenii</name>
    <dbReference type="NCBI Taxonomy" id="128206"/>
    <lineage>
        <taxon>Eukaryota</taxon>
        <taxon>Viridiplantae</taxon>
        <taxon>Streptophyta</taxon>
        <taxon>Embryophyta</taxon>
        <taxon>Bryophyta</taxon>
        <taxon>Sphagnophytina</taxon>
        <taxon>Sphagnopsida</taxon>
        <taxon>Sphagnales</taxon>
        <taxon>Sphagnaceae</taxon>
        <taxon>Sphagnum</taxon>
    </lineage>
</organism>
<evidence type="ECO:0000313" key="1">
    <source>
        <dbReference type="EMBL" id="CAK9872321.1"/>
    </source>
</evidence>
<keyword evidence="2" id="KW-1185">Reference proteome</keyword>
<dbReference type="Proteomes" id="UP001497522">
    <property type="component" value="Chromosome 2"/>
</dbReference>
<name>A0ABP1BAN4_9BRYO</name>
<reference evidence="1 2" key="1">
    <citation type="submission" date="2024-03" db="EMBL/GenBank/DDBJ databases">
        <authorList>
            <consortium name="ELIXIR-Norway"/>
            <consortium name="Elixir Norway"/>
        </authorList>
    </citation>
    <scope>NUCLEOTIDE SEQUENCE [LARGE SCALE GENOMIC DNA]</scope>
</reference>
<evidence type="ECO:0000313" key="2">
    <source>
        <dbReference type="Proteomes" id="UP001497522"/>
    </source>
</evidence>